<dbReference type="Proteomes" id="UP000325081">
    <property type="component" value="Unassembled WGS sequence"/>
</dbReference>
<comment type="caution">
    <text evidence="1">The sequence shown here is derived from an EMBL/GenBank/DDBJ whole genome shotgun (WGS) entry which is preliminary data.</text>
</comment>
<gene>
    <name evidence="1" type="ORF">STAS_00398</name>
</gene>
<proteinExistence type="predicted"/>
<evidence type="ECO:0000313" key="2">
    <source>
        <dbReference type="Proteomes" id="UP000325081"/>
    </source>
</evidence>
<organism evidence="1 2">
    <name type="scientific">Striga asiatica</name>
    <name type="common">Asiatic witchweed</name>
    <name type="synonym">Buchnera asiatica</name>
    <dbReference type="NCBI Taxonomy" id="4170"/>
    <lineage>
        <taxon>Eukaryota</taxon>
        <taxon>Viridiplantae</taxon>
        <taxon>Streptophyta</taxon>
        <taxon>Embryophyta</taxon>
        <taxon>Tracheophyta</taxon>
        <taxon>Spermatophyta</taxon>
        <taxon>Magnoliopsida</taxon>
        <taxon>eudicotyledons</taxon>
        <taxon>Gunneridae</taxon>
        <taxon>Pentapetalae</taxon>
        <taxon>asterids</taxon>
        <taxon>lamiids</taxon>
        <taxon>Lamiales</taxon>
        <taxon>Orobanchaceae</taxon>
        <taxon>Buchnereae</taxon>
        <taxon>Striga</taxon>
    </lineage>
</organism>
<evidence type="ECO:0000313" key="1">
    <source>
        <dbReference type="EMBL" id="GER24851.1"/>
    </source>
</evidence>
<dbReference type="AlphaFoldDB" id="A0A5A7NX07"/>
<reference evidence="2" key="1">
    <citation type="journal article" date="2019" name="Curr. Biol.">
        <title>Genome Sequence of Striga asiatica Provides Insight into the Evolution of Plant Parasitism.</title>
        <authorList>
            <person name="Yoshida S."/>
            <person name="Kim S."/>
            <person name="Wafula E.K."/>
            <person name="Tanskanen J."/>
            <person name="Kim Y.M."/>
            <person name="Honaas L."/>
            <person name="Yang Z."/>
            <person name="Spallek T."/>
            <person name="Conn C.E."/>
            <person name="Ichihashi Y."/>
            <person name="Cheong K."/>
            <person name="Cui S."/>
            <person name="Der J.P."/>
            <person name="Gundlach H."/>
            <person name="Jiao Y."/>
            <person name="Hori C."/>
            <person name="Ishida J.K."/>
            <person name="Kasahara H."/>
            <person name="Kiba T."/>
            <person name="Kim M.S."/>
            <person name="Koo N."/>
            <person name="Laohavisit A."/>
            <person name="Lee Y.H."/>
            <person name="Lumba S."/>
            <person name="McCourt P."/>
            <person name="Mortimer J.C."/>
            <person name="Mutuku J.M."/>
            <person name="Nomura T."/>
            <person name="Sasaki-Sekimoto Y."/>
            <person name="Seto Y."/>
            <person name="Wang Y."/>
            <person name="Wakatake T."/>
            <person name="Sakakibara H."/>
            <person name="Demura T."/>
            <person name="Yamaguchi S."/>
            <person name="Yoneyama K."/>
            <person name="Manabe R.I."/>
            <person name="Nelson D.C."/>
            <person name="Schulman A.H."/>
            <person name="Timko M.P."/>
            <person name="dePamphilis C.W."/>
            <person name="Choi D."/>
            <person name="Shirasu K."/>
        </authorList>
    </citation>
    <scope>NUCLEOTIDE SEQUENCE [LARGE SCALE GENOMIC DNA]</scope>
    <source>
        <strain evidence="2">cv. UVA1</strain>
    </source>
</reference>
<sequence length="111" mass="12226">MQTTARGRPGRISRHHASALGPCFCWHAIQHTWSACDPLHVTSTVVSPSKHSPPSTLIKMSHSYLEQGIVEIGTFPVTIRQPQSTPFAIKAFNESQQSWVGEEPVLLLPVT</sequence>
<protein>
    <submittedName>
        <fullName evidence="1">DNA mismatch repair protein MutL</fullName>
    </submittedName>
</protein>
<accession>A0A5A7NX07</accession>
<name>A0A5A7NX07_STRAF</name>
<dbReference type="EMBL" id="BKCP01000001">
    <property type="protein sequence ID" value="GER24851.1"/>
    <property type="molecule type" value="Genomic_DNA"/>
</dbReference>
<keyword evidence="2" id="KW-1185">Reference proteome</keyword>